<reference evidence="1 2" key="1">
    <citation type="submission" date="2014-04" db="EMBL/GenBank/DDBJ databases">
        <authorList>
            <consortium name="DOE Joint Genome Institute"/>
            <person name="Kuo A."/>
            <person name="Kohler A."/>
            <person name="Costa M.D."/>
            <person name="Nagy L.G."/>
            <person name="Floudas D."/>
            <person name="Copeland A."/>
            <person name="Barry K.W."/>
            <person name="Cichocki N."/>
            <person name="Veneault-Fourrey C."/>
            <person name="LaButti K."/>
            <person name="Lindquist E.A."/>
            <person name="Lipzen A."/>
            <person name="Lundell T."/>
            <person name="Morin E."/>
            <person name="Murat C."/>
            <person name="Sun H."/>
            <person name="Tunlid A."/>
            <person name="Henrissat B."/>
            <person name="Grigoriev I.V."/>
            <person name="Hibbett D.S."/>
            <person name="Martin F."/>
            <person name="Nordberg H.P."/>
            <person name="Cantor M.N."/>
            <person name="Hua S.X."/>
        </authorList>
    </citation>
    <scope>NUCLEOTIDE SEQUENCE [LARGE SCALE GENOMIC DNA]</scope>
    <source>
        <strain evidence="1 2">Marx 270</strain>
    </source>
</reference>
<evidence type="ECO:0000313" key="2">
    <source>
        <dbReference type="Proteomes" id="UP000054217"/>
    </source>
</evidence>
<proteinExistence type="predicted"/>
<protein>
    <submittedName>
        <fullName evidence="1">Uncharacterized protein</fullName>
    </submittedName>
</protein>
<dbReference type="Proteomes" id="UP000054217">
    <property type="component" value="Unassembled WGS sequence"/>
</dbReference>
<dbReference type="AlphaFoldDB" id="A0A0C3NI12"/>
<accession>A0A0C3NI12</accession>
<organism evidence="1 2">
    <name type="scientific">Pisolithus tinctorius Marx 270</name>
    <dbReference type="NCBI Taxonomy" id="870435"/>
    <lineage>
        <taxon>Eukaryota</taxon>
        <taxon>Fungi</taxon>
        <taxon>Dikarya</taxon>
        <taxon>Basidiomycota</taxon>
        <taxon>Agaricomycotina</taxon>
        <taxon>Agaricomycetes</taxon>
        <taxon>Agaricomycetidae</taxon>
        <taxon>Boletales</taxon>
        <taxon>Sclerodermatineae</taxon>
        <taxon>Pisolithaceae</taxon>
        <taxon>Pisolithus</taxon>
    </lineage>
</organism>
<dbReference type="EMBL" id="KN831994">
    <property type="protein sequence ID" value="KIO00655.1"/>
    <property type="molecule type" value="Genomic_DNA"/>
</dbReference>
<dbReference type="HOGENOM" id="CLU_3015171_0_0_1"/>
<reference evidence="2" key="2">
    <citation type="submission" date="2015-01" db="EMBL/GenBank/DDBJ databases">
        <title>Evolutionary Origins and Diversification of the Mycorrhizal Mutualists.</title>
        <authorList>
            <consortium name="DOE Joint Genome Institute"/>
            <consortium name="Mycorrhizal Genomics Consortium"/>
            <person name="Kohler A."/>
            <person name="Kuo A."/>
            <person name="Nagy L.G."/>
            <person name="Floudas D."/>
            <person name="Copeland A."/>
            <person name="Barry K.W."/>
            <person name="Cichocki N."/>
            <person name="Veneault-Fourrey C."/>
            <person name="LaButti K."/>
            <person name="Lindquist E.A."/>
            <person name="Lipzen A."/>
            <person name="Lundell T."/>
            <person name="Morin E."/>
            <person name="Murat C."/>
            <person name="Riley R."/>
            <person name="Ohm R."/>
            <person name="Sun H."/>
            <person name="Tunlid A."/>
            <person name="Henrissat B."/>
            <person name="Grigoriev I.V."/>
            <person name="Hibbett D.S."/>
            <person name="Martin F."/>
        </authorList>
    </citation>
    <scope>NUCLEOTIDE SEQUENCE [LARGE SCALE GENOMIC DNA]</scope>
    <source>
        <strain evidence="2">Marx 270</strain>
    </source>
</reference>
<keyword evidence="2" id="KW-1185">Reference proteome</keyword>
<sequence length="56" mass="6040">MDSLESVTEIVILKVGGAPGVVQTLPTPRESRNYHYSCTAISLLHSADLVLTADRN</sequence>
<gene>
    <name evidence="1" type="ORF">M404DRAFT_1003645</name>
</gene>
<name>A0A0C3NI12_PISTI</name>
<dbReference type="InParanoid" id="A0A0C3NI12"/>
<evidence type="ECO:0000313" key="1">
    <source>
        <dbReference type="EMBL" id="KIO00655.1"/>
    </source>
</evidence>